<name>A0A9W6WBJ6_AMBMO</name>
<proteinExistence type="predicted"/>
<evidence type="ECO:0000313" key="2">
    <source>
        <dbReference type="EMBL" id="GME74714.1"/>
    </source>
</evidence>
<evidence type="ECO:0000256" key="1">
    <source>
        <dbReference type="SAM" id="MobiDB-lite"/>
    </source>
</evidence>
<accession>A0A9W6WBJ6</accession>
<dbReference type="Proteomes" id="UP001165063">
    <property type="component" value="Unassembled WGS sequence"/>
</dbReference>
<organism evidence="2 3">
    <name type="scientific">Ambrosiozyma monospora</name>
    <name type="common">Yeast</name>
    <name type="synonym">Endomycopsis monosporus</name>
    <dbReference type="NCBI Taxonomy" id="43982"/>
    <lineage>
        <taxon>Eukaryota</taxon>
        <taxon>Fungi</taxon>
        <taxon>Dikarya</taxon>
        <taxon>Ascomycota</taxon>
        <taxon>Saccharomycotina</taxon>
        <taxon>Pichiomycetes</taxon>
        <taxon>Pichiales</taxon>
        <taxon>Pichiaceae</taxon>
        <taxon>Ambrosiozyma</taxon>
    </lineage>
</organism>
<sequence>MTFSIGSPYLNKHGEAAGGLIGSGDSGTLNPGRYDHLNKAWLSQNIISSIYKRLVSHFSRLSVRGMAEPLQNLMTQLTNNMANINDDESMVNPLNAAGELNPAFFMNQENNGLGGDLDDEDDDDYDDDNDDQDDDDPRDRVTLIPAGLEAENARFILNALLNNNFMANTEPPEALDDDSE</sequence>
<feature type="region of interest" description="Disordered" evidence="1">
    <location>
        <begin position="106"/>
        <end position="145"/>
    </location>
</feature>
<comment type="caution">
    <text evidence="2">The sequence shown here is derived from an EMBL/GenBank/DDBJ whole genome shotgun (WGS) entry which is preliminary data.</text>
</comment>
<feature type="compositionally biased region" description="Acidic residues" evidence="1">
    <location>
        <begin position="116"/>
        <end position="136"/>
    </location>
</feature>
<gene>
    <name evidence="2" type="ORF">Amon01_000952600</name>
</gene>
<dbReference type="EMBL" id="BSXU01011351">
    <property type="protein sequence ID" value="GME74714.1"/>
    <property type="molecule type" value="Genomic_DNA"/>
</dbReference>
<protein>
    <submittedName>
        <fullName evidence="2">Unnamed protein product</fullName>
    </submittedName>
</protein>
<keyword evidence="3" id="KW-1185">Reference proteome</keyword>
<reference evidence="2" key="1">
    <citation type="submission" date="2023-04" db="EMBL/GenBank/DDBJ databases">
        <title>Ambrosiozyma monospora NBRC 1965.</title>
        <authorList>
            <person name="Ichikawa N."/>
            <person name="Sato H."/>
            <person name="Tonouchi N."/>
        </authorList>
    </citation>
    <scope>NUCLEOTIDE SEQUENCE</scope>
    <source>
        <strain evidence="2">NBRC 1965</strain>
    </source>
</reference>
<dbReference type="AlphaFoldDB" id="A0A9W6WBJ6"/>
<evidence type="ECO:0000313" key="3">
    <source>
        <dbReference type="Proteomes" id="UP001165063"/>
    </source>
</evidence>